<dbReference type="PANTHER" id="PTHR30472">
    <property type="entry name" value="FERRIC ENTEROBACTIN TRANSPORT SYSTEM PERMEASE PROTEIN"/>
    <property type="match status" value="1"/>
</dbReference>
<evidence type="ECO:0000256" key="4">
    <source>
        <dbReference type="ARBA" id="ARBA00022475"/>
    </source>
</evidence>
<comment type="caution">
    <text evidence="9">The sequence shown here is derived from an EMBL/GenBank/DDBJ whole genome shotgun (WGS) entry which is preliminary data.</text>
</comment>
<evidence type="ECO:0000256" key="7">
    <source>
        <dbReference type="ARBA" id="ARBA00023136"/>
    </source>
</evidence>
<name>A0ABV2SHZ9_9GAMM</name>
<dbReference type="EMBL" id="JBEWTB010000002">
    <property type="protein sequence ID" value="MET4757407.1"/>
    <property type="molecule type" value="Genomic_DNA"/>
</dbReference>
<evidence type="ECO:0000256" key="1">
    <source>
        <dbReference type="ARBA" id="ARBA00004651"/>
    </source>
</evidence>
<keyword evidence="4" id="KW-1003">Cell membrane</keyword>
<dbReference type="InterPro" id="IPR037294">
    <property type="entry name" value="ABC_BtuC-like"/>
</dbReference>
<dbReference type="Proteomes" id="UP001549366">
    <property type="component" value="Unassembled WGS sequence"/>
</dbReference>
<keyword evidence="3" id="KW-0813">Transport</keyword>
<evidence type="ECO:0000256" key="2">
    <source>
        <dbReference type="ARBA" id="ARBA00007935"/>
    </source>
</evidence>
<feature type="transmembrane region" description="Helical" evidence="8">
    <location>
        <begin position="68"/>
        <end position="88"/>
    </location>
</feature>
<dbReference type="PANTHER" id="PTHR30472:SF1">
    <property type="entry name" value="FE(3+) DICITRATE TRANSPORT SYSTEM PERMEASE PROTEIN FECC-RELATED"/>
    <property type="match status" value="1"/>
</dbReference>
<feature type="transmembrane region" description="Helical" evidence="8">
    <location>
        <begin position="157"/>
        <end position="179"/>
    </location>
</feature>
<evidence type="ECO:0000256" key="6">
    <source>
        <dbReference type="ARBA" id="ARBA00022989"/>
    </source>
</evidence>
<keyword evidence="5 8" id="KW-0812">Transmembrane</keyword>
<feature type="transmembrane region" description="Helical" evidence="8">
    <location>
        <begin position="199"/>
        <end position="220"/>
    </location>
</feature>
<dbReference type="Pfam" id="PF01032">
    <property type="entry name" value="FecCD"/>
    <property type="match status" value="1"/>
</dbReference>
<proteinExistence type="inferred from homology"/>
<feature type="transmembrane region" description="Helical" evidence="8">
    <location>
        <begin position="100"/>
        <end position="120"/>
    </location>
</feature>
<evidence type="ECO:0000256" key="5">
    <source>
        <dbReference type="ARBA" id="ARBA00022692"/>
    </source>
</evidence>
<evidence type="ECO:0000256" key="3">
    <source>
        <dbReference type="ARBA" id="ARBA00022448"/>
    </source>
</evidence>
<keyword evidence="6 8" id="KW-1133">Transmembrane helix</keyword>
<dbReference type="InterPro" id="IPR000522">
    <property type="entry name" value="ABC_transptr_permease_BtuC"/>
</dbReference>
<dbReference type="CDD" id="cd06550">
    <property type="entry name" value="TM_ABC_iron-siderophores_like"/>
    <property type="match status" value="1"/>
</dbReference>
<evidence type="ECO:0000313" key="9">
    <source>
        <dbReference type="EMBL" id="MET4757407.1"/>
    </source>
</evidence>
<comment type="similarity">
    <text evidence="2">Belongs to the binding-protein-dependent transport system permease family. FecCD subfamily.</text>
</comment>
<evidence type="ECO:0000256" key="8">
    <source>
        <dbReference type="SAM" id="Phobius"/>
    </source>
</evidence>
<gene>
    <name evidence="9" type="ORF">V5J35_002599</name>
</gene>
<feature type="transmembrane region" description="Helical" evidence="8">
    <location>
        <begin position="126"/>
        <end position="145"/>
    </location>
</feature>
<organism evidence="9 10">
    <name type="scientific">Endozoicomonas lisbonensis</name>
    <dbReference type="NCBI Taxonomy" id="3120522"/>
    <lineage>
        <taxon>Bacteria</taxon>
        <taxon>Pseudomonadati</taxon>
        <taxon>Pseudomonadota</taxon>
        <taxon>Gammaproteobacteria</taxon>
        <taxon>Oceanospirillales</taxon>
        <taxon>Endozoicomonadaceae</taxon>
        <taxon>Endozoicomonas</taxon>
    </lineage>
</organism>
<dbReference type="SUPFAM" id="SSF81345">
    <property type="entry name" value="ABC transporter involved in vitamin B12 uptake, BtuC"/>
    <property type="match status" value="1"/>
</dbReference>
<comment type="subcellular location">
    <subcellularLocation>
        <location evidence="1">Cell membrane</location>
        <topology evidence="1">Multi-pass membrane protein</topology>
    </subcellularLocation>
</comment>
<keyword evidence="10" id="KW-1185">Reference proteome</keyword>
<keyword evidence="7 8" id="KW-0472">Membrane</keyword>
<accession>A0ABV2SHZ9</accession>
<feature type="transmembrane region" description="Helical" evidence="8">
    <location>
        <begin position="286"/>
        <end position="308"/>
    </location>
</feature>
<protein>
    <submittedName>
        <fullName evidence="9">Iron complex transport system permease protein</fullName>
    </submittedName>
</protein>
<sequence length="339" mass="35576">MTVASRQMMMSVQVPRSLVLITLFFAVIALALCSMILGYTGITWQDVTGAFTAFDGSREHIVVLEMRFPRAVLATLVGASLGVAGLFMQGLTRNPLASPCIFGINAGASLAIVVATAFFGVTSHEFFALFAMVGAAATACVVYFLGMSTGNLTPLNLTLAGVAVNAFLASVTSGILVFNESVLDEVLFWLSGSIEGRRLDLVTSMIPAMVAGWVVAFLLAKSMNAQALGDDIARSLGQKTLWVKLAACLVIVSLAGMSVAMAGPIGFAGLVAPHFARAVLGLDYRWLVPGSMLIGASLLLSADVLARFIVWPQEVPVGVAMSLIGAPFFIAYARRSLTA</sequence>
<dbReference type="Gene3D" id="1.10.3470.10">
    <property type="entry name" value="ABC transporter involved in vitamin B12 uptake, BtuC"/>
    <property type="match status" value="1"/>
</dbReference>
<evidence type="ECO:0000313" key="10">
    <source>
        <dbReference type="Proteomes" id="UP001549366"/>
    </source>
</evidence>
<reference evidence="9 10" key="1">
    <citation type="submission" date="2024-06" db="EMBL/GenBank/DDBJ databases">
        <title>Genomic Encyclopedia of Type Strains, Phase V (KMG-V): Genome sequencing to study the core and pangenomes of soil and plant-associated prokaryotes.</title>
        <authorList>
            <person name="Whitman W."/>
        </authorList>
    </citation>
    <scope>NUCLEOTIDE SEQUENCE [LARGE SCALE GENOMIC DNA]</scope>
    <source>
        <strain evidence="9 10">NE40</strain>
    </source>
</reference>
<feature type="transmembrane region" description="Helical" evidence="8">
    <location>
        <begin position="241"/>
        <end position="266"/>
    </location>
</feature>
<dbReference type="RefSeq" id="WP_354007565.1">
    <property type="nucleotide sequence ID" value="NZ_JBEWTA010000001.1"/>
</dbReference>
<feature type="transmembrane region" description="Helical" evidence="8">
    <location>
        <begin position="315"/>
        <end position="333"/>
    </location>
</feature>